<gene>
    <name evidence="2" type="ORF">TSOC_009317</name>
</gene>
<proteinExistence type="predicted"/>
<evidence type="ECO:0000313" key="2">
    <source>
        <dbReference type="EMBL" id="PNH04489.1"/>
    </source>
</evidence>
<dbReference type="PANTHER" id="PTHR34407:SF1">
    <property type="entry name" value="SGNH HYDROLASE-TYPE ESTERASE DOMAIN-CONTAINING PROTEIN"/>
    <property type="match status" value="1"/>
</dbReference>
<reference evidence="2 3" key="1">
    <citation type="journal article" date="2017" name="Mol. Biol. Evol.">
        <title>The 4-celled Tetrabaena socialis nuclear genome reveals the essential components for genetic control of cell number at the origin of multicellularity in the volvocine lineage.</title>
        <authorList>
            <person name="Featherston J."/>
            <person name="Arakaki Y."/>
            <person name="Hanschen E.R."/>
            <person name="Ferris P.J."/>
            <person name="Michod R.E."/>
            <person name="Olson B.J.S.C."/>
            <person name="Nozaki H."/>
            <person name="Durand P.M."/>
        </authorList>
    </citation>
    <scope>NUCLEOTIDE SEQUENCE [LARGE SCALE GENOMIC DNA]</scope>
    <source>
        <strain evidence="2 3">NIES-571</strain>
    </source>
</reference>
<name>A0A2J7ZW37_9CHLO</name>
<feature type="non-terminal residue" evidence="2">
    <location>
        <position position="1"/>
    </location>
</feature>
<protein>
    <recommendedName>
        <fullName evidence="4">SGNH hydrolase-type esterase domain-containing protein</fullName>
    </recommendedName>
</protein>
<dbReference type="Proteomes" id="UP000236333">
    <property type="component" value="Unassembled WGS sequence"/>
</dbReference>
<dbReference type="PANTHER" id="PTHR34407">
    <property type="entry name" value="EXPRESSED PROTEIN"/>
    <property type="match status" value="1"/>
</dbReference>
<organism evidence="2 3">
    <name type="scientific">Tetrabaena socialis</name>
    <dbReference type="NCBI Taxonomy" id="47790"/>
    <lineage>
        <taxon>Eukaryota</taxon>
        <taxon>Viridiplantae</taxon>
        <taxon>Chlorophyta</taxon>
        <taxon>core chlorophytes</taxon>
        <taxon>Chlorophyceae</taxon>
        <taxon>CS clade</taxon>
        <taxon>Chlamydomonadales</taxon>
        <taxon>Tetrabaenaceae</taxon>
        <taxon>Tetrabaena</taxon>
    </lineage>
</organism>
<feature type="region of interest" description="Disordered" evidence="1">
    <location>
        <begin position="174"/>
        <end position="195"/>
    </location>
</feature>
<keyword evidence="3" id="KW-1185">Reference proteome</keyword>
<evidence type="ECO:0000256" key="1">
    <source>
        <dbReference type="SAM" id="MobiDB-lite"/>
    </source>
</evidence>
<evidence type="ECO:0000313" key="3">
    <source>
        <dbReference type="Proteomes" id="UP000236333"/>
    </source>
</evidence>
<dbReference type="Gene3D" id="3.40.50.1110">
    <property type="entry name" value="SGNH hydrolase"/>
    <property type="match status" value="1"/>
</dbReference>
<dbReference type="AlphaFoldDB" id="A0A2J7ZW37"/>
<dbReference type="EMBL" id="PGGS01000384">
    <property type="protein sequence ID" value="PNH04489.1"/>
    <property type="molecule type" value="Genomic_DNA"/>
</dbReference>
<comment type="caution">
    <text evidence="2">The sequence shown here is derived from an EMBL/GenBank/DDBJ whole genome shotgun (WGS) entry which is preliminary data.</text>
</comment>
<sequence>AFPNTTVAAKNGCKAATPSSYMVMCLDLSVAPNVDLVLVEYNVNDQFYDSILQNPSAKDLERLLRRILALPGRPAVVLVQVPRQENTTLPYHFSSEDVEGALAHYYDLSYLSLRAALYPLATLKRDVRFPWDHMIVEDGHLGNSGHRMVADMIVYLLQEAYLAMLIEQHEFDDKDGDMRELPPPMYTGTTKLPPL</sequence>
<accession>A0A2J7ZW37</accession>
<dbReference type="OrthoDB" id="532422at2759"/>
<evidence type="ECO:0008006" key="4">
    <source>
        <dbReference type="Google" id="ProtNLM"/>
    </source>
</evidence>
<dbReference type="SUPFAM" id="SSF52266">
    <property type="entry name" value="SGNH hydrolase"/>
    <property type="match status" value="1"/>
</dbReference>
<dbReference type="InterPro" id="IPR036514">
    <property type="entry name" value="SGNH_hydro_sf"/>
</dbReference>